<keyword evidence="1" id="KW-0732">Signal</keyword>
<gene>
    <name evidence="2" type="ORF">CXB77_11760</name>
</gene>
<accession>A0A2S7XR26</accession>
<comment type="caution">
    <text evidence="2">The sequence shown here is derived from an EMBL/GenBank/DDBJ whole genome shotgun (WGS) entry which is preliminary data.</text>
</comment>
<protein>
    <recommendedName>
        <fullName evidence="4">DUF4136 domain-containing protein</fullName>
    </recommendedName>
</protein>
<evidence type="ECO:0000313" key="2">
    <source>
        <dbReference type="EMBL" id="PQJ95851.1"/>
    </source>
</evidence>
<dbReference type="EMBL" id="PPGH01000036">
    <property type="protein sequence ID" value="PQJ95851.1"/>
    <property type="molecule type" value="Genomic_DNA"/>
</dbReference>
<evidence type="ECO:0000256" key="1">
    <source>
        <dbReference type="SAM" id="SignalP"/>
    </source>
</evidence>
<dbReference type="OrthoDB" id="6078026at2"/>
<proteinExistence type="predicted"/>
<sequence>MNNVITKFNCALRMIIGIAPLLLTACATNGVNSIWLKPEGVPAPYQHLIVLGIANHPKIQRAYEDAFVQAFKAQGLTARSSEALVPALNPKRSKTIQTGLLRAGADAVLVTHLVAEPTKSAEPLPVRVNTVPEVYRQLAPYYQDVYFKVMRTGYYSGYQELRLESNCYDTKTGALLWSGRSQPLDPNSEQTIGQVVAQVVMQLRDDRLLALPRADRQTQTYD</sequence>
<feature type="chain" id="PRO_5015561270" description="DUF4136 domain-containing protein" evidence="1">
    <location>
        <begin position="28"/>
        <end position="222"/>
    </location>
</feature>
<reference evidence="2 3" key="1">
    <citation type="submission" date="2018-01" db="EMBL/GenBank/DDBJ databases">
        <title>The complete genome sequence of Chromatium okenii LaCa, a purple sulfur bacterium with a turbulent life.</title>
        <authorList>
            <person name="Luedin S.M."/>
            <person name="Liechti N."/>
            <person name="Storelli N."/>
            <person name="Danza F."/>
            <person name="Wittwer M."/>
            <person name="Pothier J.F."/>
            <person name="Tonolla M.A."/>
        </authorList>
    </citation>
    <scope>NUCLEOTIDE SEQUENCE [LARGE SCALE GENOMIC DNA]</scope>
    <source>
        <strain evidence="2 3">LaCa</strain>
    </source>
</reference>
<keyword evidence="3" id="KW-1185">Reference proteome</keyword>
<evidence type="ECO:0008006" key="4">
    <source>
        <dbReference type="Google" id="ProtNLM"/>
    </source>
</evidence>
<feature type="signal peptide" evidence="1">
    <location>
        <begin position="1"/>
        <end position="27"/>
    </location>
</feature>
<dbReference type="Proteomes" id="UP000239936">
    <property type="component" value="Unassembled WGS sequence"/>
</dbReference>
<name>A0A2S7XR26_9GAMM</name>
<dbReference type="AlphaFoldDB" id="A0A2S7XR26"/>
<dbReference type="PROSITE" id="PS51257">
    <property type="entry name" value="PROKAR_LIPOPROTEIN"/>
    <property type="match status" value="1"/>
</dbReference>
<evidence type="ECO:0000313" key="3">
    <source>
        <dbReference type="Proteomes" id="UP000239936"/>
    </source>
</evidence>
<dbReference type="RefSeq" id="WP_146108807.1">
    <property type="nucleotide sequence ID" value="NZ_PPGH01000036.1"/>
</dbReference>
<organism evidence="2 3">
    <name type="scientific">Chromatium okenii</name>
    <dbReference type="NCBI Taxonomy" id="61644"/>
    <lineage>
        <taxon>Bacteria</taxon>
        <taxon>Pseudomonadati</taxon>
        <taxon>Pseudomonadota</taxon>
        <taxon>Gammaproteobacteria</taxon>
        <taxon>Chromatiales</taxon>
        <taxon>Chromatiaceae</taxon>
        <taxon>Chromatium</taxon>
    </lineage>
</organism>